<feature type="transmembrane region" description="Helical" evidence="2">
    <location>
        <begin position="325"/>
        <end position="353"/>
    </location>
</feature>
<dbReference type="InterPro" id="IPR036179">
    <property type="entry name" value="Ig-like_dom_sf"/>
</dbReference>
<dbReference type="PANTHER" id="PTHR46013:SF4">
    <property type="entry name" value="B-CELL RECEPTOR CD22-RELATED"/>
    <property type="match status" value="1"/>
</dbReference>
<sequence length="439" mass="48318">MCTSNNNSAANYTWYKKNNETQLSKEPQLTLSSIQPSDSGEYYCTAENELGRRTSTFVFIGVKYAPKLPSVSVSPSAEIVEGSSVTLTCNSDANPAAKYTWYKNQTQLSKEPQLTFSSIQPSDSGEYYCIAENKLGTSTPEYISLGVKYAPKLPSVSVSPSAEIVEGSSVTLTCSSDANPAATYSWYKRNNQTPVSKYSQLTFSSIWPSDSGKYYCTAENKLGTSAPKYISVNVTYAPKLPSVSVSPSAEIVEGSSVTLTCSSDANPAANYTWYKEDEDSPKASGQSFTITDFRSEHSGSYFCEVQNTRGRHNSTLKLKAVAGTWTMVSLMVPAILLIILLALVLIFLILWFIASKQQIPEPVERPDDSEELWPTEDDIVYASVHFSKHQADHVYTQIRPSLTKSHRKEKEEEAEMLTFRSASTTPGNQEAADPAPLYD</sequence>
<keyword evidence="5" id="KW-1185">Reference proteome</keyword>
<feature type="domain" description="Ig-like" evidence="3">
    <location>
        <begin position="241"/>
        <end position="319"/>
    </location>
</feature>
<keyword evidence="2" id="KW-1133">Transmembrane helix</keyword>
<protein>
    <recommendedName>
        <fullName evidence="3">Ig-like domain-containing protein</fullName>
    </recommendedName>
</protein>
<evidence type="ECO:0000256" key="2">
    <source>
        <dbReference type="SAM" id="Phobius"/>
    </source>
</evidence>
<dbReference type="Proteomes" id="UP000472276">
    <property type="component" value="Unassembled WGS sequence"/>
</dbReference>
<name>A0AAZ1Y1K9_OREAU</name>
<organism evidence="4 5">
    <name type="scientific">Oreochromis aureus</name>
    <name type="common">Israeli tilapia</name>
    <name type="synonym">Chromis aureus</name>
    <dbReference type="NCBI Taxonomy" id="47969"/>
    <lineage>
        <taxon>Eukaryota</taxon>
        <taxon>Metazoa</taxon>
        <taxon>Chordata</taxon>
        <taxon>Craniata</taxon>
        <taxon>Vertebrata</taxon>
        <taxon>Euteleostomi</taxon>
        <taxon>Actinopterygii</taxon>
        <taxon>Neopterygii</taxon>
        <taxon>Teleostei</taxon>
        <taxon>Neoteleostei</taxon>
        <taxon>Acanthomorphata</taxon>
        <taxon>Ovalentaria</taxon>
        <taxon>Cichlomorphae</taxon>
        <taxon>Cichliformes</taxon>
        <taxon>Cichlidae</taxon>
        <taxon>African cichlids</taxon>
        <taxon>Pseudocrenilabrinae</taxon>
        <taxon>Oreochromini</taxon>
        <taxon>Oreochromis</taxon>
    </lineage>
</organism>
<dbReference type="AlphaFoldDB" id="A0AAZ1Y1K9"/>
<reference evidence="4" key="3">
    <citation type="submission" date="2025-09" db="UniProtKB">
        <authorList>
            <consortium name="Ensembl"/>
        </authorList>
    </citation>
    <scope>IDENTIFICATION</scope>
</reference>
<accession>A0AAZ1Y1K9</accession>
<dbReference type="Ensembl" id="ENSOABT00000068733.1">
    <property type="protein sequence ID" value="ENSOABP00000073673.1"/>
    <property type="gene ID" value="ENSOABG00000000433.2"/>
</dbReference>
<dbReference type="Pfam" id="PF13895">
    <property type="entry name" value="Ig_2"/>
    <property type="match status" value="2"/>
</dbReference>
<feature type="domain" description="Ig-like" evidence="3">
    <location>
        <begin position="1"/>
        <end position="55"/>
    </location>
</feature>
<dbReference type="InterPro" id="IPR007110">
    <property type="entry name" value="Ig-like_dom"/>
</dbReference>
<proteinExistence type="predicted"/>
<evidence type="ECO:0000259" key="3">
    <source>
        <dbReference type="PROSITE" id="PS50835"/>
    </source>
</evidence>
<dbReference type="SMART" id="SM00409">
    <property type="entry name" value="IG"/>
    <property type="match status" value="4"/>
</dbReference>
<reference evidence="4" key="2">
    <citation type="submission" date="2025-08" db="UniProtKB">
        <authorList>
            <consortium name="Ensembl"/>
        </authorList>
    </citation>
    <scope>IDENTIFICATION</scope>
</reference>
<dbReference type="CDD" id="cd00096">
    <property type="entry name" value="Ig"/>
    <property type="match status" value="4"/>
</dbReference>
<feature type="domain" description="Ig-like" evidence="3">
    <location>
        <begin position="154"/>
        <end position="235"/>
    </location>
</feature>
<keyword evidence="2" id="KW-0812">Transmembrane</keyword>
<feature type="region of interest" description="Disordered" evidence="1">
    <location>
        <begin position="399"/>
        <end position="439"/>
    </location>
</feature>
<evidence type="ECO:0000256" key="1">
    <source>
        <dbReference type="SAM" id="MobiDB-lite"/>
    </source>
</evidence>
<keyword evidence="2" id="KW-0472">Membrane</keyword>
<dbReference type="SUPFAM" id="SSF48726">
    <property type="entry name" value="Immunoglobulin"/>
    <property type="match status" value="4"/>
</dbReference>
<evidence type="ECO:0000313" key="4">
    <source>
        <dbReference type="Ensembl" id="ENSOABP00000073673.1"/>
    </source>
</evidence>
<dbReference type="InterPro" id="IPR003599">
    <property type="entry name" value="Ig_sub"/>
</dbReference>
<feature type="domain" description="Ig-like" evidence="3">
    <location>
        <begin position="69"/>
        <end position="144"/>
    </location>
</feature>
<reference evidence="5" key="1">
    <citation type="submission" date="2020-03" db="EMBL/GenBank/DDBJ databases">
        <title>Evolution of repeat sequences and sex chromosomes of tilapia species revealed by chromosome-level genomes.</title>
        <authorList>
            <person name="Xu L."/>
            <person name="Tao W."/>
            <person name="Wang D."/>
            <person name="Zhou Q."/>
        </authorList>
    </citation>
    <scope>NUCLEOTIDE SEQUENCE [LARGE SCALE GENOMIC DNA]</scope>
    <source>
        <strain evidence="5">Israel</strain>
    </source>
</reference>
<dbReference type="Gene3D" id="2.60.40.10">
    <property type="entry name" value="Immunoglobulins"/>
    <property type="match status" value="4"/>
</dbReference>
<dbReference type="InterPro" id="IPR003598">
    <property type="entry name" value="Ig_sub2"/>
</dbReference>
<dbReference type="PROSITE" id="PS50835">
    <property type="entry name" value="IG_LIKE"/>
    <property type="match status" value="4"/>
</dbReference>
<dbReference type="SMART" id="SM00408">
    <property type="entry name" value="IGc2"/>
    <property type="match status" value="4"/>
</dbReference>
<dbReference type="Pfam" id="PF13927">
    <property type="entry name" value="Ig_3"/>
    <property type="match status" value="2"/>
</dbReference>
<evidence type="ECO:0000313" key="5">
    <source>
        <dbReference type="Proteomes" id="UP000472276"/>
    </source>
</evidence>
<dbReference type="InterPro" id="IPR013783">
    <property type="entry name" value="Ig-like_fold"/>
</dbReference>
<dbReference type="PANTHER" id="PTHR46013">
    <property type="entry name" value="VASCULAR CELL ADHESION MOLECULE 1"/>
    <property type="match status" value="1"/>
</dbReference>